<keyword evidence="2" id="KW-1185">Reference proteome</keyword>
<accession>A0A9Q8SHZ3</accession>
<sequence length="88" mass="9707">MISEALHRYVTISTTADGEGHSFVLDGDSSKPPTTAAEDGLDCRTIAKLRRLCKWCYPDCVRTPRSSGKLCYATYAGHWAPEQRAEAD</sequence>
<dbReference type="AlphaFoldDB" id="A0A9Q8SHZ3"/>
<name>A0A9Q8SHZ3_9PEZI</name>
<reference evidence="1" key="1">
    <citation type="journal article" date="2021" name="Mol. Plant Microbe Interact.">
        <title>Complete Genome Sequence of the Plant-Pathogenic Fungus Colletotrichum lupini.</title>
        <authorList>
            <person name="Baroncelli R."/>
            <person name="Pensec F."/>
            <person name="Da Lio D."/>
            <person name="Boufleur T."/>
            <person name="Vicente I."/>
            <person name="Sarrocco S."/>
            <person name="Picot A."/>
            <person name="Baraldi E."/>
            <person name="Sukno S."/>
            <person name="Thon M."/>
            <person name="Le Floch G."/>
        </authorList>
    </citation>
    <scope>NUCLEOTIDE SEQUENCE</scope>
    <source>
        <strain evidence="1">IMI 504893</strain>
    </source>
</reference>
<evidence type="ECO:0000313" key="2">
    <source>
        <dbReference type="Proteomes" id="UP000830671"/>
    </source>
</evidence>
<proteinExistence type="predicted"/>
<dbReference type="KEGG" id="clup:CLUP02_03205"/>
<dbReference type="RefSeq" id="XP_049139373.1">
    <property type="nucleotide sequence ID" value="XM_049282230.1"/>
</dbReference>
<dbReference type="GeneID" id="73337240"/>
<gene>
    <name evidence="1" type="ORF">CLUP02_03205</name>
</gene>
<dbReference type="EMBL" id="CP019474">
    <property type="protein sequence ID" value="UQC77734.1"/>
    <property type="molecule type" value="Genomic_DNA"/>
</dbReference>
<protein>
    <submittedName>
        <fullName evidence="1">Uncharacterized protein</fullName>
    </submittedName>
</protein>
<evidence type="ECO:0000313" key="1">
    <source>
        <dbReference type="EMBL" id="UQC77734.1"/>
    </source>
</evidence>
<organism evidence="1 2">
    <name type="scientific">Colletotrichum lupini</name>
    <dbReference type="NCBI Taxonomy" id="145971"/>
    <lineage>
        <taxon>Eukaryota</taxon>
        <taxon>Fungi</taxon>
        <taxon>Dikarya</taxon>
        <taxon>Ascomycota</taxon>
        <taxon>Pezizomycotina</taxon>
        <taxon>Sordariomycetes</taxon>
        <taxon>Hypocreomycetidae</taxon>
        <taxon>Glomerellales</taxon>
        <taxon>Glomerellaceae</taxon>
        <taxon>Colletotrichum</taxon>
        <taxon>Colletotrichum acutatum species complex</taxon>
    </lineage>
</organism>
<dbReference type="Proteomes" id="UP000830671">
    <property type="component" value="Chromosome 2"/>
</dbReference>